<sequence>MFRSTFSTTTIASSTTIPIASTIPNNDSALIENPNMSSSVKVPTIETGTASNGMMDARHVCRNRMTTTTTSATASSSVETTAAMLERTNLVGSKTIR</sequence>
<dbReference type="Proteomes" id="UP000494330">
    <property type="component" value="Unassembled WGS sequence"/>
</dbReference>
<reference evidence="1 2" key="1">
    <citation type="submission" date="2019-09" db="EMBL/GenBank/DDBJ databases">
        <authorList>
            <person name="Depoorter E."/>
        </authorList>
    </citation>
    <scope>NUCLEOTIDE SEQUENCE [LARGE SCALE GENOMIC DNA]</scope>
    <source>
        <strain evidence="1">LMG 30113</strain>
    </source>
</reference>
<dbReference type="AlphaFoldDB" id="A0A6J5F9W3"/>
<name>A0A6J5F9W3_9BURK</name>
<organism evidence="1 2">
    <name type="scientific">Burkholderia paludis</name>
    <dbReference type="NCBI Taxonomy" id="1506587"/>
    <lineage>
        <taxon>Bacteria</taxon>
        <taxon>Pseudomonadati</taxon>
        <taxon>Pseudomonadota</taxon>
        <taxon>Betaproteobacteria</taxon>
        <taxon>Burkholderiales</taxon>
        <taxon>Burkholderiaceae</taxon>
        <taxon>Burkholderia</taxon>
        <taxon>Burkholderia cepacia complex</taxon>
    </lineage>
</organism>
<gene>
    <name evidence="1" type="ORF">BPA30113_07478</name>
</gene>
<dbReference type="EMBL" id="CABVQD010000060">
    <property type="protein sequence ID" value="VWC47981.1"/>
    <property type="molecule type" value="Genomic_DNA"/>
</dbReference>
<proteinExistence type="predicted"/>
<evidence type="ECO:0000313" key="1">
    <source>
        <dbReference type="EMBL" id="VWC47981.1"/>
    </source>
</evidence>
<evidence type="ECO:0000313" key="2">
    <source>
        <dbReference type="Proteomes" id="UP000494330"/>
    </source>
</evidence>
<accession>A0A6J5F9W3</accession>
<keyword evidence="2" id="KW-1185">Reference proteome</keyword>
<protein>
    <submittedName>
        <fullName evidence="1">Uncharacterized protein</fullName>
    </submittedName>
</protein>